<dbReference type="RefSeq" id="WP_193157887.1">
    <property type="nucleotide sequence ID" value="NZ_CP065217.1"/>
</dbReference>
<protein>
    <submittedName>
        <fullName evidence="1">Uncharacterized protein</fullName>
    </submittedName>
</protein>
<evidence type="ECO:0000313" key="1">
    <source>
        <dbReference type="EMBL" id="QPL52446.1"/>
    </source>
</evidence>
<reference evidence="1 2" key="1">
    <citation type="submission" date="2020-11" db="EMBL/GenBank/DDBJ databases">
        <title>Complete and Circularized Genome Assembly of a human isolate of Vibrio navarrensis biotype pommerensis with MiSeq and MinION Sequence Data.</title>
        <authorList>
            <person name="Schwartz K."/>
            <person name="Borowiak M."/>
            <person name="Deneke C."/>
            <person name="Balau V."/>
            <person name="Metelmann C."/>
            <person name="Strauch E."/>
        </authorList>
    </citation>
    <scope>NUCLEOTIDE SEQUENCE [LARGE SCALE GENOMIC DNA]</scope>
    <source>
        <strain evidence="1 2">20-VB00237</strain>
    </source>
</reference>
<name>A0AAJ4LT40_9VIBR</name>
<proteinExistence type="predicted"/>
<sequence length="64" mass="7095">MGNIVKLTDIGENETLIDYAVRKEAECNELRDRIAILRETIGQACIMEDSEQITEILSGALVSV</sequence>
<dbReference type="EMBL" id="CP065217">
    <property type="protein sequence ID" value="QPL52446.1"/>
    <property type="molecule type" value="Genomic_DNA"/>
</dbReference>
<dbReference type="AlphaFoldDB" id="A0AAJ4LT40"/>
<dbReference type="Proteomes" id="UP000594435">
    <property type="component" value="Chromosome 1"/>
</dbReference>
<gene>
    <name evidence="1" type="ORF">I3X05_10490</name>
</gene>
<organism evidence="1 2">
    <name type="scientific">Vibrio navarrensis</name>
    <dbReference type="NCBI Taxonomy" id="29495"/>
    <lineage>
        <taxon>Bacteria</taxon>
        <taxon>Pseudomonadati</taxon>
        <taxon>Pseudomonadota</taxon>
        <taxon>Gammaproteobacteria</taxon>
        <taxon>Vibrionales</taxon>
        <taxon>Vibrionaceae</taxon>
        <taxon>Vibrio</taxon>
    </lineage>
</organism>
<accession>A0AAJ4LT40</accession>
<evidence type="ECO:0000313" key="2">
    <source>
        <dbReference type="Proteomes" id="UP000594435"/>
    </source>
</evidence>